<reference evidence="1 2" key="1">
    <citation type="journal article" date="2014" name="PLoS ONE">
        <title>Global Analysis of Gene Expression Profiles in Physic Nut (Jatropha curcas L.) Seedlings Exposed to Salt Stress.</title>
        <authorList>
            <person name="Zhang L."/>
            <person name="Zhang C."/>
            <person name="Wu P."/>
            <person name="Chen Y."/>
            <person name="Li M."/>
            <person name="Jiang H."/>
            <person name="Wu G."/>
        </authorList>
    </citation>
    <scope>NUCLEOTIDE SEQUENCE [LARGE SCALE GENOMIC DNA]</scope>
    <source>
        <strain evidence="2">cv. GZQX0401</strain>
        <tissue evidence="1">Young leaves</tissue>
    </source>
</reference>
<dbReference type="OrthoDB" id="1698378at2759"/>
<evidence type="ECO:0000313" key="2">
    <source>
        <dbReference type="Proteomes" id="UP000027138"/>
    </source>
</evidence>
<gene>
    <name evidence="1" type="ORF">JCGZ_09188</name>
</gene>
<name>A0A067KRI2_JATCU</name>
<evidence type="ECO:0000313" key="1">
    <source>
        <dbReference type="EMBL" id="KDP34900.1"/>
    </source>
</evidence>
<keyword evidence="2" id="KW-1185">Reference proteome</keyword>
<proteinExistence type="predicted"/>
<dbReference type="Proteomes" id="UP000027138">
    <property type="component" value="Unassembled WGS sequence"/>
</dbReference>
<organism evidence="1 2">
    <name type="scientific">Jatropha curcas</name>
    <name type="common">Barbados nut</name>
    <dbReference type="NCBI Taxonomy" id="180498"/>
    <lineage>
        <taxon>Eukaryota</taxon>
        <taxon>Viridiplantae</taxon>
        <taxon>Streptophyta</taxon>
        <taxon>Embryophyta</taxon>
        <taxon>Tracheophyta</taxon>
        <taxon>Spermatophyta</taxon>
        <taxon>Magnoliopsida</taxon>
        <taxon>eudicotyledons</taxon>
        <taxon>Gunneridae</taxon>
        <taxon>Pentapetalae</taxon>
        <taxon>rosids</taxon>
        <taxon>fabids</taxon>
        <taxon>Malpighiales</taxon>
        <taxon>Euphorbiaceae</taxon>
        <taxon>Crotonoideae</taxon>
        <taxon>Jatropheae</taxon>
        <taxon>Jatropha</taxon>
    </lineage>
</organism>
<sequence length="189" mass="21259">MASSPGGMGGSSPMGVLRAIQARLHDCYDLKRKRNQPDFSCINPDDRNNRKPFLHGEWIRFVKERGLMVADMITLSREEDRKNGKQHYIAIGKKVVIAGDDEIQTNGDSTAIFSAETDYFSYNTDMKQKVTKQMFAIANFIIDASDIVFDQLSSNKASVFLPIGMGMSYGGLFICILELMTSEKPTWER</sequence>
<dbReference type="AlphaFoldDB" id="A0A067KRI2"/>
<accession>A0A067KRI2</accession>
<dbReference type="EMBL" id="KK914502">
    <property type="protein sequence ID" value="KDP34900.1"/>
    <property type="molecule type" value="Genomic_DNA"/>
</dbReference>
<protein>
    <submittedName>
        <fullName evidence="1">Uncharacterized protein</fullName>
    </submittedName>
</protein>